<reference evidence="1 2" key="1">
    <citation type="submission" date="2020-01" db="EMBL/GenBank/DDBJ databases">
        <title>Genomes of bacteria type strains.</title>
        <authorList>
            <person name="Chen J."/>
            <person name="Zhu S."/>
            <person name="Yang J."/>
        </authorList>
    </citation>
    <scope>NUCLEOTIDE SEQUENCE [LARGE SCALE GENOMIC DNA]</scope>
    <source>
        <strain evidence="1 2">LMG 24078</strain>
    </source>
</reference>
<gene>
    <name evidence="1" type="ORF">GTQ48_09445</name>
</gene>
<protein>
    <submittedName>
        <fullName evidence="1">Uncharacterized protein</fullName>
    </submittedName>
</protein>
<sequence>MRSLRDELTPLSAMLLRTDNKPAAVREYSIRERVVGEQAVHVVVLEGKKCGRDDFSAPLLSCPFTEAFATLLFIGRCANTPLPSNVVENAASDM</sequence>
<dbReference type="RefSeq" id="WP_163106449.1">
    <property type="nucleotide sequence ID" value="NZ_JAAAWO010000005.1"/>
</dbReference>
<keyword evidence="2" id="KW-1185">Reference proteome</keyword>
<dbReference type="Proteomes" id="UP000471381">
    <property type="component" value="Unassembled WGS sequence"/>
</dbReference>
<proteinExistence type="predicted"/>
<evidence type="ECO:0000313" key="1">
    <source>
        <dbReference type="EMBL" id="NDW15741.1"/>
    </source>
</evidence>
<comment type="caution">
    <text evidence="1">The sequence shown here is derived from an EMBL/GenBank/DDBJ whole genome shotgun (WGS) entry which is preliminary data.</text>
</comment>
<accession>A0A6N9TF21</accession>
<dbReference type="AlphaFoldDB" id="A0A6N9TF21"/>
<evidence type="ECO:0000313" key="2">
    <source>
        <dbReference type="Proteomes" id="UP000471381"/>
    </source>
</evidence>
<name>A0A6N9TF21_9ALTE</name>
<organism evidence="1 2">
    <name type="scientific">Alteromonas genovensis</name>
    <dbReference type="NCBI Taxonomy" id="471225"/>
    <lineage>
        <taxon>Bacteria</taxon>
        <taxon>Pseudomonadati</taxon>
        <taxon>Pseudomonadota</taxon>
        <taxon>Gammaproteobacteria</taxon>
        <taxon>Alteromonadales</taxon>
        <taxon>Alteromonadaceae</taxon>
        <taxon>Alteromonas/Salinimonas group</taxon>
        <taxon>Alteromonas</taxon>
    </lineage>
</organism>
<dbReference type="EMBL" id="JAAAWO010000005">
    <property type="protein sequence ID" value="NDW15741.1"/>
    <property type="molecule type" value="Genomic_DNA"/>
</dbReference>